<dbReference type="GO" id="GO:0005737">
    <property type="term" value="C:cytoplasm"/>
    <property type="evidence" value="ECO:0007669"/>
    <property type="project" value="TreeGrafter"/>
</dbReference>
<proteinExistence type="predicted"/>
<keyword evidence="2" id="KW-0456">Lyase</keyword>
<dbReference type="EC" id="4.3.2.7" evidence="1"/>
<dbReference type="PANTHER" id="PTHR12192">
    <property type="entry name" value="CATION TRANSPORT PROTEIN CHAC-RELATED"/>
    <property type="match status" value="1"/>
</dbReference>
<evidence type="ECO:0000256" key="2">
    <source>
        <dbReference type="ARBA" id="ARBA00023239"/>
    </source>
</evidence>
<evidence type="ECO:0000313" key="4">
    <source>
        <dbReference type="Proteomes" id="UP001341281"/>
    </source>
</evidence>
<dbReference type="Pfam" id="PF04752">
    <property type="entry name" value="ChaC"/>
    <property type="match status" value="1"/>
</dbReference>
<name>A0AAQ3X0J5_PASNO</name>
<dbReference type="Proteomes" id="UP001341281">
    <property type="component" value="Chromosome 06"/>
</dbReference>
<dbReference type="GO" id="GO:0006751">
    <property type="term" value="P:glutathione catabolic process"/>
    <property type="evidence" value="ECO:0007669"/>
    <property type="project" value="InterPro"/>
</dbReference>
<dbReference type="PANTHER" id="PTHR12192:SF2">
    <property type="entry name" value="GLUTATHIONE-SPECIFIC GAMMA-GLUTAMYLCYCLOTRANSFERASE 2"/>
    <property type="match status" value="1"/>
</dbReference>
<keyword evidence="4" id="KW-1185">Reference proteome</keyword>
<evidence type="ECO:0000313" key="3">
    <source>
        <dbReference type="EMBL" id="WVZ81388.1"/>
    </source>
</evidence>
<dbReference type="AlphaFoldDB" id="A0AAQ3X0J5"/>
<reference evidence="3 4" key="1">
    <citation type="submission" date="2024-02" db="EMBL/GenBank/DDBJ databases">
        <title>High-quality chromosome-scale genome assembly of Pensacola bahiagrass (Paspalum notatum Flugge var. saurae).</title>
        <authorList>
            <person name="Vega J.M."/>
            <person name="Podio M."/>
            <person name="Orjuela J."/>
            <person name="Siena L.A."/>
            <person name="Pessino S.C."/>
            <person name="Combes M.C."/>
            <person name="Mariac C."/>
            <person name="Albertini E."/>
            <person name="Pupilli F."/>
            <person name="Ortiz J.P.A."/>
            <person name="Leblanc O."/>
        </authorList>
    </citation>
    <scope>NUCLEOTIDE SEQUENCE [LARGE SCALE GENOMIC DNA]</scope>
    <source>
        <strain evidence="3">R1</strain>
        <tissue evidence="3">Leaf</tissue>
    </source>
</reference>
<dbReference type="EMBL" id="CP144750">
    <property type="protein sequence ID" value="WVZ81388.1"/>
    <property type="molecule type" value="Genomic_DNA"/>
</dbReference>
<sequence>MESDEREDGGRGMEVALDSALPVTAPTSLLCLERVSKLLLPPGARAAPHPATGARLRSDPASRRLDPRLCRLLRPRGVWIRSPPCTPVRTALIWNCGFPYDSRLVGFVKDYRKSSDRGARTTGTPQFPRRTITLEHQLGATCWGIAYKIREEDNRLKAFEVIVFFEFCMAGLHFWHYTSLSQNTSRKLYHGTWSRSKAPGY</sequence>
<evidence type="ECO:0000256" key="1">
    <source>
        <dbReference type="ARBA" id="ARBA00012344"/>
    </source>
</evidence>
<protein>
    <recommendedName>
        <fullName evidence="1">glutathione-specific gamma-glutamylcyclotransferase</fullName>
        <ecNumber evidence="1">4.3.2.7</ecNumber>
    </recommendedName>
</protein>
<organism evidence="3 4">
    <name type="scientific">Paspalum notatum var. saurae</name>
    <dbReference type="NCBI Taxonomy" id="547442"/>
    <lineage>
        <taxon>Eukaryota</taxon>
        <taxon>Viridiplantae</taxon>
        <taxon>Streptophyta</taxon>
        <taxon>Embryophyta</taxon>
        <taxon>Tracheophyta</taxon>
        <taxon>Spermatophyta</taxon>
        <taxon>Magnoliopsida</taxon>
        <taxon>Liliopsida</taxon>
        <taxon>Poales</taxon>
        <taxon>Poaceae</taxon>
        <taxon>PACMAD clade</taxon>
        <taxon>Panicoideae</taxon>
        <taxon>Andropogonodae</taxon>
        <taxon>Paspaleae</taxon>
        <taxon>Paspalinae</taxon>
        <taxon>Paspalum</taxon>
    </lineage>
</organism>
<gene>
    <name evidence="3" type="ORF">U9M48_028769</name>
</gene>
<dbReference type="InterPro" id="IPR006840">
    <property type="entry name" value="ChaC"/>
</dbReference>
<dbReference type="GO" id="GO:0061928">
    <property type="term" value="F:glutathione specific gamma-glutamylcyclotransferase activity"/>
    <property type="evidence" value="ECO:0007669"/>
    <property type="project" value="UniProtKB-EC"/>
</dbReference>
<accession>A0AAQ3X0J5</accession>